<comment type="caution">
    <text evidence="2">The sequence shown here is derived from an EMBL/GenBank/DDBJ whole genome shotgun (WGS) entry which is preliminary data.</text>
</comment>
<keyword evidence="3" id="KW-1185">Reference proteome</keyword>
<dbReference type="AlphaFoldDB" id="A0A133ULI9"/>
<name>A0A133ULI9_9EURY</name>
<dbReference type="EMBL" id="LHXO01000025">
    <property type="protein sequence ID" value="KXA95108.1"/>
    <property type="molecule type" value="Genomic_DNA"/>
</dbReference>
<protein>
    <submittedName>
        <fullName evidence="2">Uncharacterized protein</fullName>
    </submittedName>
</protein>
<proteinExistence type="predicted"/>
<feature type="compositionally biased region" description="Basic and acidic residues" evidence="1">
    <location>
        <begin position="63"/>
        <end position="73"/>
    </location>
</feature>
<sequence>MKVVQTELSEEEYRLLKERLEKEGMSVKEGVRRTILEALDRETAVSSDDPFFLDRSAGSGKESAGEKHDNYLY</sequence>
<accession>A0A133ULI9</accession>
<dbReference type="Proteomes" id="UP000070284">
    <property type="component" value="Unassembled WGS sequence"/>
</dbReference>
<evidence type="ECO:0000256" key="1">
    <source>
        <dbReference type="SAM" id="MobiDB-lite"/>
    </source>
</evidence>
<evidence type="ECO:0000313" key="2">
    <source>
        <dbReference type="EMBL" id="KXA95108.1"/>
    </source>
</evidence>
<gene>
    <name evidence="2" type="ORF">AKJ65_02550</name>
</gene>
<organism evidence="2 3">
    <name type="scientific">candidate division MSBL1 archaeon SCGC-AAA259E19</name>
    <dbReference type="NCBI Taxonomy" id="1698264"/>
    <lineage>
        <taxon>Archaea</taxon>
        <taxon>Methanobacteriati</taxon>
        <taxon>Methanobacteriota</taxon>
        <taxon>candidate division MSBL1</taxon>
    </lineage>
</organism>
<evidence type="ECO:0000313" key="3">
    <source>
        <dbReference type="Proteomes" id="UP000070284"/>
    </source>
</evidence>
<feature type="region of interest" description="Disordered" evidence="1">
    <location>
        <begin position="44"/>
        <end position="73"/>
    </location>
</feature>
<reference evidence="2 3" key="1">
    <citation type="journal article" date="2016" name="Sci. Rep.">
        <title>Metabolic traits of an uncultured archaeal lineage -MSBL1- from brine pools of the Red Sea.</title>
        <authorList>
            <person name="Mwirichia R."/>
            <person name="Alam I."/>
            <person name="Rashid M."/>
            <person name="Vinu M."/>
            <person name="Ba-Alawi W."/>
            <person name="Anthony Kamau A."/>
            <person name="Kamanda Ngugi D."/>
            <person name="Goker M."/>
            <person name="Klenk H.P."/>
            <person name="Bajic V."/>
            <person name="Stingl U."/>
        </authorList>
    </citation>
    <scope>NUCLEOTIDE SEQUENCE [LARGE SCALE GENOMIC DNA]</scope>
    <source>
        <strain evidence="2">SCGC-AAA259E19</strain>
    </source>
</reference>